<evidence type="ECO:0000256" key="8">
    <source>
        <dbReference type="ARBA" id="ARBA00022840"/>
    </source>
</evidence>
<keyword evidence="11" id="KW-1133">Transmembrane helix</keyword>
<evidence type="ECO:0000256" key="5">
    <source>
        <dbReference type="ARBA" id="ARBA00022679"/>
    </source>
</evidence>
<dbReference type="EMBL" id="CP011801">
    <property type="protein sequence ID" value="ALA58916.1"/>
    <property type="molecule type" value="Genomic_DNA"/>
</dbReference>
<dbReference type="PROSITE" id="PS50885">
    <property type="entry name" value="HAMP"/>
    <property type="match status" value="1"/>
</dbReference>
<keyword evidence="11" id="KW-0472">Membrane</keyword>
<dbReference type="InterPro" id="IPR003661">
    <property type="entry name" value="HisK_dim/P_dom"/>
</dbReference>
<dbReference type="RefSeq" id="WP_053380010.1">
    <property type="nucleotide sequence ID" value="NZ_CP011801.1"/>
</dbReference>
<evidence type="ECO:0000256" key="1">
    <source>
        <dbReference type="ARBA" id="ARBA00000085"/>
    </source>
</evidence>
<evidence type="ECO:0000256" key="7">
    <source>
        <dbReference type="ARBA" id="ARBA00022777"/>
    </source>
</evidence>
<evidence type="ECO:0000259" key="13">
    <source>
        <dbReference type="PROSITE" id="PS50885"/>
    </source>
</evidence>
<proteinExistence type="predicted"/>
<keyword evidence="5 14" id="KW-0808">Transferase</keyword>
<keyword evidence="11" id="KW-0812">Transmembrane</keyword>
<evidence type="ECO:0000256" key="11">
    <source>
        <dbReference type="SAM" id="Phobius"/>
    </source>
</evidence>
<dbReference type="PATRIC" id="fig|42253.5.peg.2468"/>
<dbReference type="STRING" id="42253.NITMOv2_2503"/>
<keyword evidence="9" id="KW-0902">Two-component regulatory system</keyword>
<dbReference type="CDD" id="cd00082">
    <property type="entry name" value="HisKA"/>
    <property type="match status" value="1"/>
</dbReference>
<gene>
    <name evidence="14" type="ORF">NITMOv2_2503</name>
</gene>
<dbReference type="GO" id="GO:0016020">
    <property type="term" value="C:membrane"/>
    <property type="evidence" value="ECO:0007669"/>
    <property type="project" value="UniProtKB-SubCell"/>
</dbReference>
<evidence type="ECO:0000313" key="14">
    <source>
        <dbReference type="EMBL" id="ALA58916.1"/>
    </source>
</evidence>
<dbReference type="Gene3D" id="3.30.565.10">
    <property type="entry name" value="Histidine kinase-like ATPase, C-terminal domain"/>
    <property type="match status" value="1"/>
</dbReference>
<dbReference type="CDD" id="cd06225">
    <property type="entry name" value="HAMP"/>
    <property type="match status" value="1"/>
</dbReference>
<dbReference type="InterPro" id="IPR004358">
    <property type="entry name" value="Sig_transdc_His_kin-like_C"/>
</dbReference>
<dbReference type="InterPro" id="IPR005467">
    <property type="entry name" value="His_kinase_dom"/>
</dbReference>
<dbReference type="Proteomes" id="UP000069205">
    <property type="component" value="Chromosome"/>
</dbReference>
<dbReference type="PANTHER" id="PTHR43065">
    <property type="entry name" value="SENSOR HISTIDINE KINASE"/>
    <property type="match status" value="1"/>
</dbReference>
<evidence type="ECO:0000256" key="6">
    <source>
        <dbReference type="ARBA" id="ARBA00022741"/>
    </source>
</evidence>
<dbReference type="Pfam" id="PF02518">
    <property type="entry name" value="HATPase_c"/>
    <property type="match status" value="1"/>
</dbReference>
<feature type="transmembrane region" description="Helical" evidence="11">
    <location>
        <begin position="6"/>
        <end position="27"/>
    </location>
</feature>
<accession>A0A0K2GD94</accession>
<evidence type="ECO:0000256" key="4">
    <source>
        <dbReference type="ARBA" id="ARBA00022553"/>
    </source>
</evidence>
<dbReference type="OrthoDB" id="9781147at2"/>
<dbReference type="Gene3D" id="6.10.340.10">
    <property type="match status" value="1"/>
</dbReference>
<keyword evidence="8" id="KW-0067">ATP-binding</keyword>
<dbReference type="InterPro" id="IPR003594">
    <property type="entry name" value="HATPase_dom"/>
</dbReference>
<keyword evidence="6" id="KW-0547">Nucleotide-binding</keyword>
<sequence>MNRLRLFNAIVVSMLMAGIVLVALALATVHTLNRRVIEAAAARNRQAEFLLAASAVSRSITRREDLHNSRRMKPLLADIQHLRPGIRALELMEFASGTAKSVIRTGHGGPDRELSAGDIRQLLANKVLSDFEGAGTDRLWVFTVPIEADGTVVGALRGRFSVSKYDQLIEAQEQVAKQVAVAAVVVTSLTMLLLVRIQLHRPIARLLGTMEQVRSGRIELEAPMSGPLEIRRLADNFNQMMAQLRAAMSEKETLMKEVQGWNEHLEKRVAQAVLELDREKDNVAAAQLAAQRNSNLAALGEMSAIMAHELGNPLNAMYGRLQLMKSSALPDESVRHLDVIKAQVARMSDVIQHILKSTRVDGRPAAVDLNEVVGEAAALLQAPDVRMIASLAPELPPIAANKTSLHGLILNLITNAAQAMGYRGELRLTTEMAETEEREAHVLVKSASPTTPMVRLRVQDSGVGIPDHAMDKLCEPFFTTRHDEGGTGLGLAVCRRVVASAGGRLLVTSAPGKGSTFIVDLPVWTDER</sequence>
<keyword evidence="4" id="KW-0597">Phosphoprotein</keyword>
<feature type="coiled-coil region" evidence="10">
    <location>
        <begin position="230"/>
        <end position="282"/>
    </location>
</feature>
<keyword evidence="7 14" id="KW-0418">Kinase</keyword>
<dbReference type="InterPro" id="IPR036097">
    <property type="entry name" value="HisK_dim/P_sf"/>
</dbReference>
<dbReference type="PANTHER" id="PTHR43065:SF10">
    <property type="entry name" value="PEROXIDE STRESS-ACTIVATED HISTIDINE KINASE MAK3"/>
    <property type="match status" value="1"/>
</dbReference>
<evidence type="ECO:0000259" key="12">
    <source>
        <dbReference type="PROSITE" id="PS50109"/>
    </source>
</evidence>
<dbReference type="SMART" id="SM00387">
    <property type="entry name" value="HATPase_c"/>
    <property type="match status" value="1"/>
</dbReference>
<protein>
    <recommendedName>
        <fullName evidence="3">histidine kinase</fullName>
        <ecNumber evidence="3">2.7.13.3</ecNumber>
    </recommendedName>
</protein>
<dbReference type="PRINTS" id="PR00344">
    <property type="entry name" value="BCTRLSENSOR"/>
</dbReference>
<organism evidence="14 15">
    <name type="scientific">Nitrospira moscoviensis</name>
    <dbReference type="NCBI Taxonomy" id="42253"/>
    <lineage>
        <taxon>Bacteria</taxon>
        <taxon>Pseudomonadati</taxon>
        <taxon>Nitrospirota</taxon>
        <taxon>Nitrospiria</taxon>
        <taxon>Nitrospirales</taxon>
        <taxon>Nitrospiraceae</taxon>
        <taxon>Nitrospira</taxon>
    </lineage>
</organism>
<evidence type="ECO:0000256" key="3">
    <source>
        <dbReference type="ARBA" id="ARBA00012438"/>
    </source>
</evidence>
<feature type="domain" description="HAMP" evidence="13">
    <location>
        <begin position="197"/>
        <end position="249"/>
    </location>
</feature>
<dbReference type="InterPro" id="IPR003660">
    <property type="entry name" value="HAMP_dom"/>
</dbReference>
<evidence type="ECO:0000256" key="10">
    <source>
        <dbReference type="SAM" id="Coils"/>
    </source>
</evidence>
<evidence type="ECO:0000313" key="15">
    <source>
        <dbReference type="Proteomes" id="UP000069205"/>
    </source>
</evidence>
<dbReference type="KEGG" id="nmv:NITMOv2_2503"/>
<dbReference type="Gene3D" id="1.10.287.130">
    <property type="match status" value="1"/>
</dbReference>
<dbReference type="Pfam" id="PF00672">
    <property type="entry name" value="HAMP"/>
    <property type="match status" value="1"/>
</dbReference>
<reference evidence="14 15" key="1">
    <citation type="journal article" date="2015" name="Proc. Natl. Acad. Sci. U.S.A.">
        <title>Expanded metabolic versatility of ubiquitous nitrite-oxidizing bacteria from the genus Nitrospira.</title>
        <authorList>
            <person name="Koch H."/>
            <person name="Lucker S."/>
            <person name="Albertsen M."/>
            <person name="Kitzinger K."/>
            <person name="Herbold C."/>
            <person name="Spieck E."/>
            <person name="Nielsen P.H."/>
            <person name="Wagner M."/>
            <person name="Daims H."/>
        </authorList>
    </citation>
    <scope>NUCLEOTIDE SEQUENCE [LARGE SCALE GENOMIC DNA]</scope>
    <source>
        <strain evidence="14 15">NSP M-1</strain>
    </source>
</reference>
<dbReference type="SMART" id="SM00304">
    <property type="entry name" value="HAMP"/>
    <property type="match status" value="1"/>
</dbReference>
<evidence type="ECO:0000256" key="9">
    <source>
        <dbReference type="ARBA" id="ARBA00023012"/>
    </source>
</evidence>
<comment type="catalytic activity">
    <reaction evidence="1">
        <text>ATP + protein L-histidine = ADP + protein N-phospho-L-histidine.</text>
        <dbReference type="EC" id="2.7.13.3"/>
    </reaction>
</comment>
<dbReference type="Pfam" id="PF00512">
    <property type="entry name" value="HisKA"/>
    <property type="match status" value="1"/>
</dbReference>
<comment type="subcellular location">
    <subcellularLocation>
        <location evidence="2">Membrane</location>
    </subcellularLocation>
</comment>
<dbReference type="AlphaFoldDB" id="A0A0K2GD94"/>
<dbReference type="GO" id="GO:0000155">
    <property type="term" value="F:phosphorelay sensor kinase activity"/>
    <property type="evidence" value="ECO:0007669"/>
    <property type="project" value="InterPro"/>
</dbReference>
<keyword evidence="10" id="KW-0175">Coiled coil</keyword>
<dbReference type="SUPFAM" id="SSF47384">
    <property type="entry name" value="Homodimeric domain of signal transducing histidine kinase"/>
    <property type="match status" value="1"/>
</dbReference>
<dbReference type="GO" id="GO:0005524">
    <property type="term" value="F:ATP binding"/>
    <property type="evidence" value="ECO:0007669"/>
    <property type="project" value="UniProtKB-KW"/>
</dbReference>
<feature type="domain" description="Histidine kinase" evidence="12">
    <location>
        <begin position="305"/>
        <end position="525"/>
    </location>
</feature>
<name>A0A0K2GD94_NITMO</name>
<dbReference type="SUPFAM" id="SSF158472">
    <property type="entry name" value="HAMP domain-like"/>
    <property type="match status" value="1"/>
</dbReference>
<evidence type="ECO:0000256" key="2">
    <source>
        <dbReference type="ARBA" id="ARBA00004370"/>
    </source>
</evidence>
<keyword evidence="15" id="KW-1185">Reference proteome</keyword>
<dbReference type="InterPro" id="IPR036890">
    <property type="entry name" value="HATPase_C_sf"/>
</dbReference>
<dbReference type="EC" id="2.7.13.3" evidence="3"/>
<dbReference type="SUPFAM" id="SSF55874">
    <property type="entry name" value="ATPase domain of HSP90 chaperone/DNA topoisomerase II/histidine kinase"/>
    <property type="match status" value="1"/>
</dbReference>
<dbReference type="SMART" id="SM00388">
    <property type="entry name" value="HisKA"/>
    <property type="match status" value="1"/>
</dbReference>
<dbReference type="PROSITE" id="PS50109">
    <property type="entry name" value="HIS_KIN"/>
    <property type="match status" value="1"/>
</dbReference>